<dbReference type="GO" id="GO:0009306">
    <property type="term" value="P:protein secretion"/>
    <property type="evidence" value="ECO:0007669"/>
    <property type="project" value="InterPro"/>
</dbReference>
<evidence type="ECO:0008006" key="2">
    <source>
        <dbReference type="Google" id="ProtNLM"/>
    </source>
</evidence>
<dbReference type="Pfam" id="PF21665">
    <property type="entry name" value="Type_III_SycN"/>
    <property type="match status" value="1"/>
</dbReference>
<accession>A0A2H9T957</accession>
<dbReference type="AlphaFoldDB" id="A0A2H9T957"/>
<dbReference type="CDD" id="cd17031">
    <property type="entry name" value="T3SC_IA_SycN-like"/>
    <property type="match status" value="1"/>
</dbReference>
<organism evidence="1">
    <name type="scientific">invertebrate metagenome</name>
    <dbReference type="NCBI Taxonomy" id="1711999"/>
    <lineage>
        <taxon>unclassified sequences</taxon>
        <taxon>metagenomes</taxon>
        <taxon>organismal metagenomes</taxon>
    </lineage>
</organism>
<protein>
    <recommendedName>
        <fullName evidence="2">Type III secretion chaperone SycN</fullName>
    </recommendedName>
</protein>
<evidence type="ECO:0000313" key="1">
    <source>
        <dbReference type="EMBL" id="PJE79766.1"/>
    </source>
</evidence>
<sequence length="124" mass="14440">MSWKDDVVSELGVSMGMEQLDFGESNVLSLTFEESGTLHMENQDEGVLLYLFQKIPAHDQLILLMRALKQCHYQVSQRFLLQTGLNEDDELFFCVFLDNEDFSRPHVESTIQYLMDQFRLLLAD</sequence>
<dbReference type="Gene3D" id="3.30.1460.10">
    <property type="match status" value="1"/>
</dbReference>
<reference evidence="1" key="1">
    <citation type="journal article" date="2017" name="Appl. Environ. Microbiol.">
        <title>Molecular characterization of an Endozoicomonas-like organism causing infection in king scallop Pecten maximus L.</title>
        <authorList>
            <person name="Cano I."/>
            <person name="van Aerle R."/>
            <person name="Ross S."/>
            <person name="Verner-Jeffreys D.W."/>
            <person name="Paley R.K."/>
            <person name="Rimmer G."/>
            <person name="Ryder D."/>
            <person name="Hooper P."/>
            <person name="Stone D."/>
            <person name="Feist S.W."/>
        </authorList>
    </citation>
    <scope>NUCLEOTIDE SEQUENCE</scope>
</reference>
<proteinExistence type="predicted"/>
<dbReference type="SUPFAM" id="SSF69635">
    <property type="entry name" value="Type III secretory system chaperone-like"/>
    <property type="match status" value="1"/>
</dbReference>
<dbReference type="EMBL" id="NSIT01000049">
    <property type="protein sequence ID" value="PJE79766.1"/>
    <property type="molecule type" value="Genomic_DNA"/>
</dbReference>
<name>A0A2H9T957_9ZZZZ</name>
<gene>
    <name evidence="1" type="ORF">CI610_01268</name>
</gene>
<comment type="caution">
    <text evidence="1">The sequence shown here is derived from an EMBL/GenBank/DDBJ whole genome shotgun (WGS) entry which is preliminary data.</text>
</comment>
<dbReference type="InterPro" id="IPR012673">
    <property type="entry name" value="T3SS_SynN"/>
</dbReference>